<protein>
    <submittedName>
        <fullName evidence="2">DUF1559 domain-containing protein</fullName>
    </submittedName>
</protein>
<organism evidence="2">
    <name type="scientific">Schlesneria paludicola</name>
    <dbReference type="NCBI Taxonomy" id="360056"/>
    <lineage>
        <taxon>Bacteria</taxon>
        <taxon>Pseudomonadati</taxon>
        <taxon>Planctomycetota</taxon>
        <taxon>Planctomycetia</taxon>
        <taxon>Planctomycetales</taxon>
        <taxon>Planctomycetaceae</taxon>
        <taxon>Schlesneria</taxon>
    </lineage>
</organism>
<reference evidence="2" key="1">
    <citation type="journal article" date="2020" name="mSystems">
        <title>Genome- and Community-Level Interaction Insights into Carbon Utilization and Element Cycling Functions of Hydrothermarchaeota in Hydrothermal Sediment.</title>
        <authorList>
            <person name="Zhou Z."/>
            <person name="Liu Y."/>
            <person name="Xu W."/>
            <person name="Pan J."/>
            <person name="Luo Z.H."/>
            <person name="Li M."/>
        </authorList>
    </citation>
    <scope>NUCLEOTIDE SEQUENCE [LARGE SCALE GENOMIC DNA]</scope>
    <source>
        <strain evidence="2">SpSt-339</strain>
    </source>
</reference>
<dbReference type="NCBIfam" id="TIGR02532">
    <property type="entry name" value="IV_pilin_GFxxxE"/>
    <property type="match status" value="1"/>
</dbReference>
<dbReference type="AlphaFoldDB" id="A0A7C2JXR4"/>
<dbReference type="PROSITE" id="PS00409">
    <property type="entry name" value="PROKAR_NTER_METHYL"/>
    <property type="match status" value="1"/>
</dbReference>
<evidence type="ECO:0000313" key="2">
    <source>
        <dbReference type="EMBL" id="HEN14282.1"/>
    </source>
</evidence>
<dbReference type="SUPFAM" id="SSF54523">
    <property type="entry name" value="Pili subunits"/>
    <property type="match status" value="1"/>
</dbReference>
<dbReference type="InterPro" id="IPR045584">
    <property type="entry name" value="Pilin-like"/>
</dbReference>
<dbReference type="EMBL" id="DSOK01000071">
    <property type="protein sequence ID" value="HEN14282.1"/>
    <property type="molecule type" value="Genomic_DNA"/>
</dbReference>
<dbReference type="InterPro" id="IPR012902">
    <property type="entry name" value="N_methyl_site"/>
</dbReference>
<dbReference type="Gene3D" id="3.30.700.10">
    <property type="entry name" value="Glycoprotein, Type 4 Pilin"/>
    <property type="match status" value="1"/>
</dbReference>
<dbReference type="Pfam" id="PF07963">
    <property type="entry name" value="N_methyl"/>
    <property type="match status" value="1"/>
</dbReference>
<dbReference type="InterPro" id="IPR011453">
    <property type="entry name" value="DUF1559"/>
</dbReference>
<dbReference type="PANTHER" id="PTHR30093">
    <property type="entry name" value="GENERAL SECRETION PATHWAY PROTEIN G"/>
    <property type="match status" value="1"/>
</dbReference>
<proteinExistence type="predicted"/>
<accession>A0A7C2JXR4</accession>
<gene>
    <name evidence="2" type="ORF">ENQ76_02270</name>
</gene>
<comment type="caution">
    <text evidence="2">The sequence shown here is derived from an EMBL/GenBank/DDBJ whole genome shotgun (WGS) entry which is preliminary data.</text>
</comment>
<dbReference type="Pfam" id="PF07596">
    <property type="entry name" value="SBP_bac_10"/>
    <property type="match status" value="1"/>
</dbReference>
<name>A0A7C2JXR4_9PLAN</name>
<feature type="domain" description="DUF1559" evidence="1">
    <location>
        <begin position="31"/>
        <end position="85"/>
    </location>
</feature>
<sequence length="436" mass="45772">MRKRGFTLVELLVVIAIIGILVALLLPAISAAREAARGATCKNNLRQFGIGLHLFADRDPAGRFCTGSSDFRRDGCMDTFGWVADLVNGGLAKPSDMLCPTNPLLGSEKLNELLGGDSSDGKDGADPSRLVAGMCGQDAWKGVTGPATGAGFGGTQPWDPKTGSGGANRRVFVARYFMDGGYNTNYSASWFLARSAPRLLTNPSTNEVVTNGSASGQGLKGVNSTQGPLTRRIAETGLQVSSNIPLLGDAAPGDVDEATLGLTIEWNDASADDIWASTLKSKGRKLWIPQGALLTEAMNDGPAYWNASTKSVSLIAAQGAALTNQLGCESNNQCGTPLGPNGTGANNVYLQDTRDWFCVHGAGRNSACNIVMADGAVKTFYDAQGDRFLNPGFPVENLTPDELAGVGYSDSAVELPPGEIFNGVFLIRLTKGKFEP</sequence>
<evidence type="ECO:0000259" key="1">
    <source>
        <dbReference type="Pfam" id="PF07596"/>
    </source>
</evidence>
<dbReference type="PANTHER" id="PTHR30093:SF2">
    <property type="entry name" value="TYPE II SECRETION SYSTEM PROTEIN H"/>
    <property type="match status" value="1"/>
</dbReference>